<dbReference type="EMBL" id="LDAU01000095">
    <property type="protein sequence ID" value="KRX06574.1"/>
    <property type="molecule type" value="Genomic_DNA"/>
</dbReference>
<protein>
    <recommendedName>
        <fullName evidence="4">Transmembrane protein</fullName>
    </recommendedName>
</protein>
<evidence type="ECO:0008006" key="4">
    <source>
        <dbReference type="Google" id="ProtNLM"/>
    </source>
</evidence>
<feature type="signal peptide" evidence="1">
    <location>
        <begin position="1"/>
        <end position="21"/>
    </location>
</feature>
<keyword evidence="1" id="KW-0732">Signal</keyword>
<name>A0A0V0QWG9_PSEPJ</name>
<comment type="caution">
    <text evidence="2">The sequence shown here is derived from an EMBL/GenBank/DDBJ whole genome shotgun (WGS) entry which is preliminary data.</text>
</comment>
<organism evidence="2 3">
    <name type="scientific">Pseudocohnilembus persalinus</name>
    <name type="common">Ciliate</name>
    <dbReference type="NCBI Taxonomy" id="266149"/>
    <lineage>
        <taxon>Eukaryota</taxon>
        <taxon>Sar</taxon>
        <taxon>Alveolata</taxon>
        <taxon>Ciliophora</taxon>
        <taxon>Intramacronucleata</taxon>
        <taxon>Oligohymenophorea</taxon>
        <taxon>Scuticociliatia</taxon>
        <taxon>Philasterida</taxon>
        <taxon>Pseudocohnilembidae</taxon>
        <taxon>Pseudocohnilembus</taxon>
    </lineage>
</organism>
<dbReference type="InParanoid" id="A0A0V0QWG9"/>
<dbReference type="AlphaFoldDB" id="A0A0V0QWG9"/>
<gene>
    <name evidence="2" type="ORF">PPERSA_10432</name>
</gene>
<feature type="chain" id="PRO_5006867616" description="Transmembrane protein" evidence="1">
    <location>
        <begin position="22"/>
        <end position="259"/>
    </location>
</feature>
<evidence type="ECO:0000313" key="3">
    <source>
        <dbReference type="Proteomes" id="UP000054937"/>
    </source>
</evidence>
<reference evidence="2 3" key="1">
    <citation type="journal article" date="2015" name="Sci. Rep.">
        <title>Genome of the facultative scuticociliatosis pathogen Pseudocohnilembus persalinus provides insight into its virulence through horizontal gene transfer.</title>
        <authorList>
            <person name="Xiong J."/>
            <person name="Wang G."/>
            <person name="Cheng J."/>
            <person name="Tian M."/>
            <person name="Pan X."/>
            <person name="Warren A."/>
            <person name="Jiang C."/>
            <person name="Yuan D."/>
            <person name="Miao W."/>
        </authorList>
    </citation>
    <scope>NUCLEOTIDE SEQUENCE [LARGE SCALE GENOMIC DNA]</scope>
    <source>
        <strain evidence="2">36N120E</strain>
    </source>
</reference>
<keyword evidence="3" id="KW-1185">Reference proteome</keyword>
<dbReference type="Proteomes" id="UP000054937">
    <property type="component" value="Unassembled WGS sequence"/>
</dbReference>
<proteinExistence type="predicted"/>
<sequence>MNKQLLSLLFIFALFTTYNCAHLKLQANLAQNQQGNYETEDFNFLQQEQQQEENYDIEDFNLLQQKQEENYETEDFNFLQQQEQEEEDYEAEDFDFSANLLQTQNQWYVKNVKIAFDRNNVPNVFLVEELSRFQGYNTRQLSLNMRIFSEKYHKNMIALIRLRKQDSLGYKFATVPFQEQKYGYYWYQSQGYVVDKVLGYVYDGQAYQTLKNNPQFICLHSVFNNKIGYQGVFPEIYLNQFLSNNQSFGRLQSFMCLPK</sequence>
<accession>A0A0V0QWG9</accession>
<evidence type="ECO:0000313" key="2">
    <source>
        <dbReference type="EMBL" id="KRX06574.1"/>
    </source>
</evidence>
<evidence type="ECO:0000256" key="1">
    <source>
        <dbReference type="SAM" id="SignalP"/>
    </source>
</evidence>